<dbReference type="SUPFAM" id="SSF55073">
    <property type="entry name" value="Nucleotide cyclase"/>
    <property type="match status" value="1"/>
</dbReference>
<name>A0A485M7G3_9ZZZZ</name>
<gene>
    <name evidence="3" type="primary">ydaM</name>
    <name evidence="3" type="ORF">SCFA_820020</name>
</gene>
<evidence type="ECO:0000256" key="1">
    <source>
        <dbReference type="SAM" id="Phobius"/>
    </source>
</evidence>
<feature type="transmembrane region" description="Helical" evidence="1">
    <location>
        <begin position="79"/>
        <end position="98"/>
    </location>
</feature>
<sequence length="376" mass="43074">MISVIPCNDQNQALRVRRFLMALASYVMWMFLTTYCYYKGWFRMSLGDTLTMFAVIIVMHLCLYLVFMTGLNKRFKDPSLTMLQMILATFWTMVLAYYTDEVRGIALLLYLVVFIFGVFRLHLRQFFILAVYALTGYGYVIILLLANHPEKINLQAEILYWVVLAAVLSWFSGIGSYINHIRKKLAKANIELSQANERIRQSAIHDELTGVFNRRQMMKILQREKSLADRGEPSFSLCIFDLDDFKRVNDTYGHLAGDMVLRTLVQAIKNNVREQDYIARYGGEEFVIILAYPDMGEAVACAERIKALASSLNFPGLPDDFRITISMGVTRYLPVESIDAIISRADAALYQAKSSGKNKIAVEEPPHRKACIRRIS</sequence>
<protein>
    <submittedName>
        <fullName evidence="3">Putative diguanylate cyclase YdaM</fullName>
        <ecNumber evidence="3">2.7.7.65</ecNumber>
    </submittedName>
</protein>
<feature type="transmembrane region" description="Helical" evidence="1">
    <location>
        <begin position="50"/>
        <end position="67"/>
    </location>
</feature>
<feature type="transmembrane region" description="Helical" evidence="1">
    <location>
        <begin position="19"/>
        <end position="38"/>
    </location>
</feature>
<keyword evidence="1" id="KW-0812">Transmembrane</keyword>
<keyword evidence="1" id="KW-0472">Membrane</keyword>
<keyword evidence="1" id="KW-1133">Transmembrane helix</keyword>
<reference evidence="3" key="1">
    <citation type="submission" date="2019-03" db="EMBL/GenBank/DDBJ databases">
        <authorList>
            <person name="Hao L."/>
        </authorList>
    </citation>
    <scope>NUCLEOTIDE SEQUENCE</scope>
</reference>
<feature type="transmembrane region" description="Helical" evidence="1">
    <location>
        <begin position="104"/>
        <end position="121"/>
    </location>
</feature>
<accession>A0A485M7G3</accession>
<dbReference type="SMART" id="SM00267">
    <property type="entry name" value="GGDEF"/>
    <property type="match status" value="1"/>
</dbReference>
<dbReference type="PANTHER" id="PTHR45138">
    <property type="entry name" value="REGULATORY COMPONENTS OF SENSORY TRANSDUCTION SYSTEM"/>
    <property type="match status" value="1"/>
</dbReference>
<organism evidence="3">
    <name type="scientific">anaerobic digester metagenome</name>
    <dbReference type="NCBI Taxonomy" id="1263854"/>
    <lineage>
        <taxon>unclassified sequences</taxon>
        <taxon>metagenomes</taxon>
        <taxon>ecological metagenomes</taxon>
    </lineage>
</organism>
<dbReference type="PANTHER" id="PTHR45138:SF9">
    <property type="entry name" value="DIGUANYLATE CYCLASE DGCM-RELATED"/>
    <property type="match status" value="1"/>
</dbReference>
<dbReference type="PROSITE" id="PS50887">
    <property type="entry name" value="GGDEF"/>
    <property type="match status" value="1"/>
</dbReference>
<dbReference type="EMBL" id="CAADRM010000150">
    <property type="protein sequence ID" value="VFU18387.1"/>
    <property type="molecule type" value="Genomic_DNA"/>
</dbReference>
<dbReference type="GO" id="GO:1902201">
    <property type="term" value="P:negative regulation of bacterial-type flagellum-dependent cell motility"/>
    <property type="evidence" value="ECO:0007669"/>
    <property type="project" value="TreeGrafter"/>
</dbReference>
<dbReference type="AlphaFoldDB" id="A0A485M7G3"/>
<dbReference type="FunFam" id="3.30.70.270:FF:000001">
    <property type="entry name" value="Diguanylate cyclase domain protein"/>
    <property type="match status" value="1"/>
</dbReference>
<dbReference type="EC" id="2.7.7.65" evidence="3"/>
<dbReference type="Pfam" id="PF00990">
    <property type="entry name" value="GGDEF"/>
    <property type="match status" value="1"/>
</dbReference>
<dbReference type="InterPro" id="IPR050469">
    <property type="entry name" value="Diguanylate_Cyclase"/>
</dbReference>
<proteinExistence type="predicted"/>
<keyword evidence="3" id="KW-0808">Transferase</keyword>
<feature type="transmembrane region" description="Helical" evidence="1">
    <location>
        <begin position="158"/>
        <end position="178"/>
    </location>
</feature>
<dbReference type="InterPro" id="IPR029787">
    <property type="entry name" value="Nucleotide_cyclase"/>
</dbReference>
<dbReference type="GO" id="GO:0005886">
    <property type="term" value="C:plasma membrane"/>
    <property type="evidence" value="ECO:0007669"/>
    <property type="project" value="TreeGrafter"/>
</dbReference>
<keyword evidence="3" id="KW-0548">Nucleotidyltransferase</keyword>
<dbReference type="GO" id="GO:0043709">
    <property type="term" value="P:cell adhesion involved in single-species biofilm formation"/>
    <property type="evidence" value="ECO:0007669"/>
    <property type="project" value="TreeGrafter"/>
</dbReference>
<dbReference type="NCBIfam" id="TIGR00254">
    <property type="entry name" value="GGDEF"/>
    <property type="match status" value="1"/>
</dbReference>
<dbReference type="GO" id="GO:0052621">
    <property type="term" value="F:diguanylate cyclase activity"/>
    <property type="evidence" value="ECO:0007669"/>
    <property type="project" value="UniProtKB-EC"/>
</dbReference>
<feature type="transmembrane region" description="Helical" evidence="1">
    <location>
        <begin position="126"/>
        <end position="146"/>
    </location>
</feature>
<dbReference type="Gene3D" id="3.30.70.270">
    <property type="match status" value="1"/>
</dbReference>
<evidence type="ECO:0000259" key="2">
    <source>
        <dbReference type="PROSITE" id="PS50887"/>
    </source>
</evidence>
<dbReference type="InterPro" id="IPR000160">
    <property type="entry name" value="GGDEF_dom"/>
</dbReference>
<evidence type="ECO:0000313" key="3">
    <source>
        <dbReference type="EMBL" id="VFU18387.1"/>
    </source>
</evidence>
<feature type="domain" description="GGDEF" evidence="2">
    <location>
        <begin position="233"/>
        <end position="365"/>
    </location>
</feature>
<dbReference type="CDD" id="cd01949">
    <property type="entry name" value="GGDEF"/>
    <property type="match status" value="1"/>
</dbReference>
<dbReference type="InterPro" id="IPR043128">
    <property type="entry name" value="Rev_trsase/Diguanyl_cyclase"/>
</dbReference>